<dbReference type="PANTHER" id="PTHR43316">
    <property type="entry name" value="HYDROLASE, HALOACID DELAHOGENASE-RELATED"/>
    <property type="match status" value="1"/>
</dbReference>
<dbReference type="Gene3D" id="3.40.50.1000">
    <property type="entry name" value="HAD superfamily/HAD-like"/>
    <property type="match status" value="1"/>
</dbReference>
<name>A0ABW2HXQ9_9ACTN</name>
<dbReference type="EMBL" id="JBHTBJ010000026">
    <property type="protein sequence ID" value="MFC7277852.1"/>
    <property type="molecule type" value="Genomic_DNA"/>
</dbReference>
<dbReference type="GO" id="GO:0016787">
    <property type="term" value="F:hydrolase activity"/>
    <property type="evidence" value="ECO:0007669"/>
    <property type="project" value="UniProtKB-KW"/>
</dbReference>
<dbReference type="NCBIfam" id="TIGR01549">
    <property type="entry name" value="HAD-SF-IA-v1"/>
    <property type="match status" value="1"/>
</dbReference>
<dbReference type="SUPFAM" id="SSF56784">
    <property type="entry name" value="HAD-like"/>
    <property type="match status" value="1"/>
</dbReference>
<protein>
    <submittedName>
        <fullName evidence="2">HAD family hydrolase</fullName>
        <ecNumber evidence="2">3.1.3.-</ecNumber>
    </submittedName>
</protein>
<evidence type="ECO:0000256" key="1">
    <source>
        <dbReference type="ARBA" id="ARBA00022801"/>
    </source>
</evidence>
<evidence type="ECO:0000313" key="2">
    <source>
        <dbReference type="EMBL" id="MFC7277852.1"/>
    </source>
</evidence>
<dbReference type="InterPro" id="IPR023214">
    <property type="entry name" value="HAD_sf"/>
</dbReference>
<dbReference type="SFLD" id="SFLDS00003">
    <property type="entry name" value="Haloacid_Dehalogenase"/>
    <property type="match status" value="1"/>
</dbReference>
<dbReference type="Gene3D" id="1.10.150.750">
    <property type="match status" value="1"/>
</dbReference>
<dbReference type="SFLD" id="SFLDG01129">
    <property type="entry name" value="C1.5:_HAD__Beta-PGM__Phosphata"/>
    <property type="match status" value="1"/>
</dbReference>
<dbReference type="PANTHER" id="PTHR43316:SF3">
    <property type="entry name" value="HALOACID DEHALOGENASE, TYPE II (AFU_ORTHOLOGUE AFUA_2G07750)-RELATED"/>
    <property type="match status" value="1"/>
</dbReference>
<dbReference type="InterPro" id="IPR006439">
    <property type="entry name" value="HAD-SF_hydro_IA"/>
</dbReference>
<dbReference type="PRINTS" id="PR00413">
    <property type="entry name" value="HADHALOGNASE"/>
</dbReference>
<organism evidence="2 3">
    <name type="scientific">Paractinoplanes rhizophilus</name>
    <dbReference type="NCBI Taxonomy" id="1416877"/>
    <lineage>
        <taxon>Bacteria</taxon>
        <taxon>Bacillati</taxon>
        <taxon>Actinomycetota</taxon>
        <taxon>Actinomycetes</taxon>
        <taxon>Micromonosporales</taxon>
        <taxon>Micromonosporaceae</taxon>
        <taxon>Paractinoplanes</taxon>
    </lineage>
</organism>
<proteinExistence type="predicted"/>
<reference evidence="3" key="1">
    <citation type="journal article" date="2019" name="Int. J. Syst. Evol. Microbiol.">
        <title>The Global Catalogue of Microorganisms (GCM) 10K type strain sequencing project: providing services to taxonomists for standard genome sequencing and annotation.</title>
        <authorList>
            <consortium name="The Broad Institute Genomics Platform"/>
            <consortium name="The Broad Institute Genome Sequencing Center for Infectious Disease"/>
            <person name="Wu L."/>
            <person name="Ma J."/>
        </authorList>
    </citation>
    <scope>NUCLEOTIDE SEQUENCE [LARGE SCALE GENOMIC DNA]</scope>
    <source>
        <strain evidence="3">XZYJT-10</strain>
    </source>
</reference>
<sequence>MIKGLLLDFYGTVVEDDDATMLAIAERVAAGSPARPAATDVLADWEREYAAVAAGTPFRNLRDCAVRSLATVMAAHGCPGDPAEYGAGQFSGQVLPLRPGTRDFLSRVTVPICVVSDADHAVLSAAIAHHGLRFDAVVCSERVGAYKPHAAMFGHGLAALGLDAADVMHVGDSLRADVAGANAAGIRSVWVNRHGRPAADGAAATHVVADLSELAAHL</sequence>
<gene>
    <name evidence="2" type="ORF">ACFQS1_28015</name>
</gene>
<dbReference type="InterPro" id="IPR036412">
    <property type="entry name" value="HAD-like_sf"/>
</dbReference>
<dbReference type="Pfam" id="PF00702">
    <property type="entry name" value="Hydrolase"/>
    <property type="match status" value="1"/>
</dbReference>
<comment type="caution">
    <text evidence="2">The sequence shown here is derived from an EMBL/GenBank/DDBJ whole genome shotgun (WGS) entry which is preliminary data.</text>
</comment>
<dbReference type="RefSeq" id="WP_378973985.1">
    <property type="nucleotide sequence ID" value="NZ_JBHTBJ010000026.1"/>
</dbReference>
<keyword evidence="1 2" id="KW-0378">Hydrolase</keyword>
<keyword evidence="3" id="KW-1185">Reference proteome</keyword>
<accession>A0ABW2HXQ9</accession>
<dbReference type="NCBIfam" id="TIGR01509">
    <property type="entry name" value="HAD-SF-IA-v3"/>
    <property type="match status" value="1"/>
</dbReference>
<dbReference type="InterPro" id="IPR051540">
    <property type="entry name" value="S-2-haloacid_dehalogenase"/>
</dbReference>
<evidence type="ECO:0000313" key="3">
    <source>
        <dbReference type="Proteomes" id="UP001596548"/>
    </source>
</evidence>
<dbReference type="Proteomes" id="UP001596548">
    <property type="component" value="Unassembled WGS sequence"/>
</dbReference>
<dbReference type="EC" id="3.1.3.-" evidence="2"/>